<feature type="domain" description="CULT" evidence="2">
    <location>
        <begin position="23"/>
        <end position="159"/>
    </location>
</feature>
<dbReference type="InterPro" id="IPR034750">
    <property type="entry name" value="CULT"/>
</dbReference>
<name>A0A3M7SB12_BRAPC</name>
<keyword evidence="1" id="KW-0732">Signal</keyword>
<evidence type="ECO:0000313" key="3">
    <source>
        <dbReference type="EMBL" id="RNA32919.1"/>
    </source>
</evidence>
<organism evidence="3 4">
    <name type="scientific">Brachionus plicatilis</name>
    <name type="common">Marine rotifer</name>
    <name type="synonym">Brachionus muelleri</name>
    <dbReference type="NCBI Taxonomy" id="10195"/>
    <lineage>
        <taxon>Eukaryota</taxon>
        <taxon>Metazoa</taxon>
        <taxon>Spiralia</taxon>
        <taxon>Gnathifera</taxon>
        <taxon>Rotifera</taxon>
        <taxon>Eurotatoria</taxon>
        <taxon>Monogononta</taxon>
        <taxon>Pseudotrocha</taxon>
        <taxon>Ploima</taxon>
        <taxon>Brachionidae</taxon>
        <taxon>Brachionus</taxon>
    </lineage>
</organism>
<dbReference type="EMBL" id="REGN01001724">
    <property type="protein sequence ID" value="RNA32919.1"/>
    <property type="molecule type" value="Genomic_DNA"/>
</dbReference>
<dbReference type="Gene3D" id="2.170.150.20">
    <property type="entry name" value="Peptide methionine sulfoxide reductase"/>
    <property type="match status" value="1"/>
</dbReference>
<protein>
    <submittedName>
        <fullName evidence="3">Cereblon-like protein</fullName>
    </submittedName>
</protein>
<dbReference type="AlphaFoldDB" id="A0A3M7SB12"/>
<proteinExistence type="predicted"/>
<keyword evidence="4" id="KW-1185">Reference proteome</keyword>
<dbReference type="OrthoDB" id="5778218at2759"/>
<dbReference type="PROSITE" id="PS51788">
    <property type="entry name" value="CULT"/>
    <property type="match status" value="1"/>
</dbReference>
<evidence type="ECO:0000256" key="1">
    <source>
        <dbReference type="SAM" id="SignalP"/>
    </source>
</evidence>
<dbReference type="Proteomes" id="UP000276133">
    <property type="component" value="Unassembled WGS sequence"/>
</dbReference>
<dbReference type="CDD" id="cd15777">
    <property type="entry name" value="CRBN_C_like"/>
    <property type="match status" value="1"/>
</dbReference>
<feature type="chain" id="PRO_5018301296" evidence="1">
    <location>
        <begin position="19"/>
        <end position="173"/>
    </location>
</feature>
<sequence length="173" mass="20311">MILRIILIYFCVIIKIITDNDVDFSLLCKKCGHQLTSVKHLTIKKSPYSLKSWNSSLLHSGFLKIQNDKYSYLNQKGLTMIQLLENPMGHRFEVANFVDANVRMLNETKSLSNTWFPNYKWTICLCPQCLMHIGWYFESIVDYGDYFFSLLVDNLIDDTFSEELVIQPKLKMY</sequence>
<comment type="caution">
    <text evidence="3">The sequence shown here is derived from an EMBL/GenBank/DDBJ whole genome shotgun (WGS) entry which is preliminary data.</text>
</comment>
<feature type="signal peptide" evidence="1">
    <location>
        <begin position="1"/>
        <end position="18"/>
    </location>
</feature>
<dbReference type="STRING" id="10195.A0A3M7SB12"/>
<reference evidence="3 4" key="1">
    <citation type="journal article" date="2018" name="Sci. Rep.">
        <title>Genomic signatures of local adaptation to the degree of environmental predictability in rotifers.</title>
        <authorList>
            <person name="Franch-Gras L."/>
            <person name="Hahn C."/>
            <person name="Garcia-Roger E.M."/>
            <person name="Carmona M.J."/>
            <person name="Serra M."/>
            <person name="Gomez A."/>
        </authorList>
    </citation>
    <scope>NUCLEOTIDE SEQUENCE [LARGE SCALE GENOMIC DNA]</scope>
    <source>
        <strain evidence="3">HYR1</strain>
    </source>
</reference>
<gene>
    <name evidence="3" type="ORF">BpHYR1_030543</name>
</gene>
<evidence type="ECO:0000259" key="2">
    <source>
        <dbReference type="PROSITE" id="PS51788"/>
    </source>
</evidence>
<accession>A0A3M7SB12</accession>
<evidence type="ECO:0000313" key="4">
    <source>
        <dbReference type="Proteomes" id="UP000276133"/>
    </source>
</evidence>